<dbReference type="PANTHER" id="PTHR24221:SF654">
    <property type="entry name" value="ATP-BINDING CASSETTE SUB-FAMILY B MEMBER 6"/>
    <property type="match status" value="1"/>
</dbReference>
<feature type="transmembrane region" description="Helical" evidence="9">
    <location>
        <begin position="18"/>
        <end position="43"/>
    </location>
</feature>
<evidence type="ECO:0000256" key="6">
    <source>
        <dbReference type="ARBA" id="ARBA00022840"/>
    </source>
</evidence>
<dbReference type="GO" id="GO:0005886">
    <property type="term" value="C:plasma membrane"/>
    <property type="evidence" value="ECO:0007669"/>
    <property type="project" value="UniProtKB-SubCell"/>
</dbReference>
<dbReference type="InterPro" id="IPR027417">
    <property type="entry name" value="P-loop_NTPase"/>
</dbReference>
<dbReference type="GO" id="GO:0016887">
    <property type="term" value="F:ATP hydrolysis activity"/>
    <property type="evidence" value="ECO:0007669"/>
    <property type="project" value="InterPro"/>
</dbReference>
<dbReference type="FunFam" id="3.40.50.300:FF:000854">
    <property type="entry name" value="Multidrug ABC transporter ATP-binding protein"/>
    <property type="match status" value="1"/>
</dbReference>
<evidence type="ECO:0000313" key="12">
    <source>
        <dbReference type="EMBL" id="EDN78156.1"/>
    </source>
</evidence>
<keyword evidence="8 9" id="KW-0472">Membrane</keyword>
<dbReference type="SMART" id="SM00382">
    <property type="entry name" value="AAA"/>
    <property type="match status" value="1"/>
</dbReference>
<feature type="transmembrane region" description="Helical" evidence="9">
    <location>
        <begin position="55"/>
        <end position="73"/>
    </location>
</feature>
<evidence type="ECO:0000256" key="3">
    <source>
        <dbReference type="ARBA" id="ARBA00022475"/>
    </source>
</evidence>
<dbReference type="Gene3D" id="1.20.1560.10">
    <property type="entry name" value="ABC transporter type 1, transmembrane domain"/>
    <property type="match status" value="1"/>
</dbReference>
<evidence type="ECO:0000256" key="1">
    <source>
        <dbReference type="ARBA" id="ARBA00004651"/>
    </source>
</evidence>
<name>A7B1N4_MEDG7</name>
<evidence type="ECO:0000256" key="8">
    <source>
        <dbReference type="ARBA" id="ARBA00023136"/>
    </source>
</evidence>
<evidence type="ECO:0000256" key="4">
    <source>
        <dbReference type="ARBA" id="ARBA00022692"/>
    </source>
</evidence>
<dbReference type="Pfam" id="PF00005">
    <property type="entry name" value="ABC_tran"/>
    <property type="match status" value="1"/>
</dbReference>
<keyword evidence="2" id="KW-0813">Transport</keyword>
<dbReference type="InterPro" id="IPR003593">
    <property type="entry name" value="AAA+_ATPase"/>
</dbReference>
<sequence>MRGFIYFFKFSWSANKKYIFSVVLKTILNSLIGLSILILPQYLIDSIITRELRNIIFWTILVVLTNFLGNIIMEYFNAEVYIQKNIVYNKFQLWFAGKQADARYEYIERDEVKTLYEQGCKYIYGFQGSQGFGVAFETFFELWGYIFIAVSVAIMIAYINIFLVMLIVVIVLIVSCIRNKVNKLVYQTNMEKVPFERKENYFKLLFSDYRYGKEIRLNNLKEFFLRKYDENLAQTNYYYAKNIRRYKGMTFINLLLNCIQDIAVYAVLIYRVLTAAITIGNFTMYLNAINKLSSNLVLITRSILKIKEFSLYYDSFEKYLNIIEENSESITLTKSEKKDEKCIEFQNVYFKYADNQEYVLKNINLKFEIGKHIAIVGNNGSGKSTLIKLLLRLYKPTSGRILLNGEDIQNINKEEYLKRLAVVFQDYKLFPLSLKENIVFGEKWEKEDLDEMLKNCELDEFLGKCEQGLETPLSREFDEKGIEPSGGEGQKICLVRALCKGADILILDEPTAALDPRAEFEIFKLFKEAIKNKTAILISHRLGMAKLCDKIIVLWKGEIVEEGTHETLMDQKNIYYELYIKQALWYK</sequence>
<evidence type="ECO:0000259" key="10">
    <source>
        <dbReference type="PROSITE" id="PS50893"/>
    </source>
</evidence>
<dbReference type="SUPFAM" id="SSF90123">
    <property type="entry name" value="ABC transporter transmembrane region"/>
    <property type="match status" value="1"/>
</dbReference>
<reference evidence="12 13" key="2">
    <citation type="submission" date="2007-06" db="EMBL/GenBank/DDBJ databases">
        <title>Draft genome sequence of Ruminococcus gnavus (ATCC 29149).</title>
        <authorList>
            <person name="Sudarsanam P."/>
            <person name="Ley R."/>
            <person name="Guruge J."/>
            <person name="Turnbaugh P.J."/>
            <person name="Mahowald M."/>
            <person name="Liep D."/>
            <person name="Gordon J."/>
        </authorList>
    </citation>
    <scope>NUCLEOTIDE SEQUENCE [LARGE SCALE GENOMIC DNA]</scope>
    <source>
        <strain evidence="12 13">ATCC 29149</strain>
    </source>
</reference>
<evidence type="ECO:0000256" key="5">
    <source>
        <dbReference type="ARBA" id="ARBA00022741"/>
    </source>
</evidence>
<feature type="transmembrane region" description="Helical" evidence="9">
    <location>
        <begin position="142"/>
        <end position="174"/>
    </location>
</feature>
<dbReference type="CDD" id="cd03228">
    <property type="entry name" value="ABCC_MRP_Like"/>
    <property type="match status" value="1"/>
</dbReference>
<feature type="domain" description="ABC transporter" evidence="10">
    <location>
        <begin position="343"/>
        <end position="581"/>
    </location>
</feature>
<reference evidence="12 13" key="1">
    <citation type="submission" date="2007-04" db="EMBL/GenBank/DDBJ databases">
        <authorList>
            <person name="Fulton L."/>
            <person name="Clifton S."/>
            <person name="Fulton B."/>
            <person name="Xu J."/>
            <person name="Minx P."/>
            <person name="Pepin K.H."/>
            <person name="Johnson M."/>
            <person name="Thiruvilangam P."/>
            <person name="Bhonagiri V."/>
            <person name="Nash W.E."/>
            <person name="Mardis E.R."/>
            <person name="Wilson R.K."/>
        </authorList>
    </citation>
    <scope>NUCLEOTIDE SEQUENCE [LARGE SCALE GENOMIC DNA]</scope>
    <source>
        <strain evidence="12 13">ATCC 29149</strain>
    </source>
</reference>
<keyword evidence="7 9" id="KW-1133">Transmembrane helix</keyword>
<dbReference type="PaxDb" id="411470-RUMGNA_01460"/>
<gene>
    <name evidence="12" type="ORF">RUMGNA_01460</name>
</gene>
<dbReference type="InterPro" id="IPR003439">
    <property type="entry name" value="ABC_transporter-like_ATP-bd"/>
</dbReference>
<dbReference type="GO" id="GO:0005524">
    <property type="term" value="F:ATP binding"/>
    <property type="evidence" value="ECO:0007669"/>
    <property type="project" value="UniProtKB-KW"/>
</dbReference>
<dbReference type="RefSeq" id="WP_004223632.1">
    <property type="nucleotide sequence ID" value="NZ_AAYG02000011.1"/>
</dbReference>
<dbReference type="InterPro" id="IPR039421">
    <property type="entry name" value="Type_1_exporter"/>
</dbReference>
<evidence type="ECO:0000256" key="7">
    <source>
        <dbReference type="ARBA" id="ARBA00022989"/>
    </source>
</evidence>
<evidence type="ECO:0000259" key="11">
    <source>
        <dbReference type="PROSITE" id="PS50929"/>
    </source>
</evidence>
<keyword evidence="5" id="KW-0547">Nucleotide-binding</keyword>
<evidence type="ECO:0000313" key="13">
    <source>
        <dbReference type="Proteomes" id="UP000004410"/>
    </source>
</evidence>
<organism evidence="12 13">
    <name type="scientific">Mediterraneibacter gnavus (strain ATCC 29149 / DSM 114966 / JCM 6515 / VPI C7-9)</name>
    <name type="common">Ruminococcus gnavus</name>
    <dbReference type="NCBI Taxonomy" id="411470"/>
    <lineage>
        <taxon>Bacteria</taxon>
        <taxon>Bacillati</taxon>
        <taxon>Bacillota</taxon>
        <taxon>Clostridia</taxon>
        <taxon>Lachnospirales</taxon>
        <taxon>Lachnospiraceae</taxon>
        <taxon>Mediterraneibacter</taxon>
    </lineage>
</organism>
<dbReference type="Gene3D" id="3.40.50.300">
    <property type="entry name" value="P-loop containing nucleotide triphosphate hydrolases"/>
    <property type="match status" value="1"/>
</dbReference>
<accession>A7B1N4</accession>
<dbReference type="GO" id="GO:0140359">
    <property type="term" value="F:ABC-type transporter activity"/>
    <property type="evidence" value="ECO:0007669"/>
    <property type="project" value="InterPro"/>
</dbReference>
<keyword evidence="6 12" id="KW-0067">ATP-binding</keyword>
<dbReference type="eggNOG" id="COG1132">
    <property type="taxonomic scope" value="Bacteria"/>
</dbReference>
<dbReference type="PANTHER" id="PTHR24221">
    <property type="entry name" value="ATP-BINDING CASSETTE SUB-FAMILY B"/>
    <property type="match status" value="1"/>
</dbReference>
<dbReference type="GO" id="GO:0034040">
    <property type="term" value="F:ATPase-coupled lipid transmembrane transporter activity"/>
    <property type="evidence" value="ECO:0007669"/>
    <property type="project" value="TreeGrafter"/>
</dbReference>
<dbReference type="PROSITE" id="PS50929">
    <property type="entry name" value="ABC_TM1F"/>
    <property type="match status" value="1"/>
</dbReference>
<protein>
    <submittedName>
        <fullName evidence="12">ABC transporter, ATP-binding protein</fullName>
    </submittedName>
</protein>
<dbReference type="InterPro" id="IPR011527">
    <property type="entry name" value="ABC1_TM_dom"/>
</dbReference>
<proteinExistence type="predicted"/>
<dbReference type="EMBL" id="AAYG02000011">
    <property type="protein sequence ID" value="EDN78156.1"/>
    <property type="molecule type" value="Genomic_DNA"/>
</dbReference>
<comment type="subcellular location">
    <subcellularLocation>
        <location evidence="1">Cell membrane</location>
        <topology evidence="1">Multi-pass membrane protein</topology>
    </subcellularLocation>
</comment>
<keyword evidence="3" id="KW-1003">Cell membrane</keyword>
<dbReference type="GeneID" id="57433828"/>
<evidence type="ECO:0000256" key="2">
    <source>
        <dbReference type="ARBA" id="ARBA00022448"/>
    </source>
</evidence>
<dbReference type="Proteomes" id="UP000004410">
    <property type="component" value="Unassembled WGS sequence"/>
</dbReference>
<feature type="transmembrane region" description="Helical" evidence="9">
    <location>
        <begin position="251"/>
        <end position="273"/>
    </location>
</feature>
<dbReference type="SUPFAM" id="SSF52540">
    <property type="entry name" value="P-loop containing nucleoside triphosphate hydrolases"/>
    <property type="match status" value="1"/>
</dbReference>
<evidence type="ECO:0000256" key="9">
    <source>
        <dbReference type="SAM" id="Phobius"/>
    </source>
</evidence>
<dbReference type="PROSITE" id="PS50893">
    <property type="entry name" value="ABC_TRANSPORTER_2"/>
    <property type="match status" value="1"/>
</dbReference>
<dbReference type="InterPro" id="IPR036640">
    <property type="entry name" value="ABC1_TM_sf"/>
</dbReference>
<feature type="domain" description="ABC transmembrane type-1" evidence="11">
    <location>
        <begin position="139"/>
        <end position="308"/>
    </location>
</feature>
<dbReference type="AlphaFoldDB" id="A7B1N4"/>
<comment type="caution">
    <text evidence="12">The sequence shown here is derived from an EMBL/GenBank/DDBJ whole genome shotgun (WGS) entry which is preliminary data.</text>
</comment>
<keyword evidence="4 9" id="KW-0812">Transmembrane</keyword>